<protein>
    <submittedName>
        <fullName evidence="1">Uncharacterized protein</fullName>
    </submittedName>
</protein>
<keyword evidence="2" id="KW-1185">Reference proteome</keyword>
<dbReference type="EMBL" id="CAXAMM010024914">
    <property type="protein sequence ID" value="CAK9056175.1"/>
    <property type="molecule type" value="Genomic_DNA"/>
</dbReference>
<organism evidence="1 2">
    <name type="scientific">Durusdinium trenchii</name>
    <dbReference type="NCBI Taxonomy" id="1381693"/>
    <lineage>
        <taxon>Eukaryota</taxon>
        <taxon>Sar</taxon>
        <taxon>Alveolata</taxon>
        <taxon>Dinophyceae</taxon>
        <taxon>Suessiales</taxon>
        <taxon>Symbiodiniaceae</taxon>
        <taxon>Durusdinium</taxon>
    </lineage>
</organism>
<proteinExistence type="predicted"/>
<comment type="caution">
    <text evidence="1">The sequence shown here is derived from an EMBL/GenBank/DDBJ whole genome shotgun (WGS) entry which is preliminary data.</text>
</comment>
<accession>A0ABP0MXD5</accession>
<evidence type="ECO:0000313" key="1">
    <source>
        <dbReference type="EMBL" id="CAK9056175.1"/>
    </source>
</evidence>
<reference evidence="1 2" key="1">
    <citation type="submission" date="2024-02" db="EMBL/GenBank/DDBJ databases">
        <authorList>
            <person name="Chen Y."/>
            <person name="Shah S."/>
            <person name="Dougan E. K."/>
            <person name="Thang M."/>
            <person name="Chan C."/>
        </authorList>
    </citation>
    <scope>NUCLEOTIDE SEQUENCE [LARGE SCALE GENOMIC DNA]</scope>
</reference>
<evidence type="ECO:0000313" key="2">
    <source>
        <dbReference type="Proteomes" id="UP001642464"/>
    </source>
</evidence>
<dbReference type="Proteomes" id="UP001642464">
    <property type="component" value="Unassembled WGS sequence"/>
</dbReference>
<gene>
    <name evidence="1" type="ORF">SCF082_LOCUS30299</name>
</gene>
<sequence>MGSIDWDSREYPGHYQPVQLDPNEFNLPCGFCDWWNRRSISCCCCFPCFQCCGGRCNPCLVQKVDPLDPEIYKKTMQMPTKCPEEFKGVWWLEDNIAAESLVIFTDSFWEDQGDGIWYFEKDVPQSWLRDYSGFGICLGAGNAWSGCCSCCSSNWWNEWQTKVSITWNFPKGKGTLNDLEWVFKINENEWQKPSFKAKPGEPNANEITYMYRWRRVIGPDGNRTAAWDDMKTRIESPMPHQNCFTPWCPCWPLCISKKDRLLNMTYNSPTQVMILPPQFRTAAYSGCCIGPSCPCPCMCPCFANVYGVWTKNFPGPEATKIGKNSE</sequence>
<name>A0ABP0MXD5_9DINO</name>